<accession>A0A9R0R703</accession>
<name>A0A9R0R703_TRITD</name>
<dbReference type="OMA" id="VIRYTCH"/>
<keyword evidence="3" id="KW-1185">Reference proteome</keyword>
<dbReference type="InterPro" id="IPR017451">
    <property type="entry name" value="F-box-assoc_interact_dom"/>
</dbReference>
<reference evidence="2 3" key="1">
    <citation type="submission" date="2017-09" db="EMBL/GenBank/DDBJ databases">
        <authorList>
            <consortium name="International Durum Wheat Genome Sequencing Consortium (IDWGSC)"/>
            <person name="Milanesi L."/>
        </authorList>
    </citation>
    <scope>NUCLEOTIDE SEQUENCE [LARGE SCALE GENOMIC DNA]</scope>
    <source>
        <strain evidence="3">cv. Svevo</strain>
    </source>
</reference>
<evidence type="ECO:0000313" key="2">
    <source>
        <dbReference type="EMBL" id="VAH55272.1"/>
    </source>
</evidence>
<feature type="domain" description="F-box associated beta-propeller type 3" evidence="1">
    <location>
        <begin position="96"/>
        <end position="283"/>
    </location>
</feature>
<evidence type="ECO:0000259" key="1">
    <source>
        <dbReference type="Pfam" id="PF08268"/>
    </source>
</evidence>
<organism evidence="2 3">
    <name type="scientific">Triticum turgidum subsp. durum</name>
    <name type="common">Durum wheat</name>
    <name type="synonym">Triticum durum</name>
    <dbReference type="NCBI Taxonomy" id="4567"/>
    <lineage>
        <taxon>Eukaryota</taxon>
        <taxon>Viridiplantae</taxon>
        <taxon>Streptophyta</taxon>
        <taxon>Embryophyta</taxon>
        <taxon>Tracheophyta</taxon>
        <taxon>Spermatophyta</taxon>
        <taxon>Magnoliopsida</taxon>
        <taxon>Liliopsida</taxon>
        <taxon>Poales</taxon>
        <taxon>Poaceae</taxon>
        <taxon>BOP clade</taxon>
        <taxon>Pooideae</taxon>
        <taxon>Triticodae</taxon>
        <taxon>Triticeae</taxon>
        <taxon>Triticinae</taxon>
        <taxon>Triticum</taxon>
    </lineage>
</organism>
<dbReference type="Pfam" id="PF08268">
    <property type="entry name" value="FBA_3"/>
    <property type="match status" value="1"/>
</dbReference>
<dbReference type="Gramene" id="TRITD3Av1G000770.1">
    <property type="protein sequence ID" value="TRITD3Av1G000770.1"/>
    <property type="gene ID" value="TRITD3Av1G000770"/>
</dbReference>
<dbReference type="InterPro" id="IPR050233">
    <property type="entry name" value="A_thaliana_F-box"/>
</dbReference>
<dbReference type="Proteomes" id="UP000324705">
    <property type="component" value="Chromosome 3A"/>
</dbReference>
<dbReference type="AlphaFoldDB" id="A0A9R0R703"/>
<dbReference type="NCBIfam" id="TIGR01640">
    <property type="entry name" value="F_box_assoc_1"/>
    <property type="match status" value="1"/>
</dbReference>
<sequence>MPDSSGATVLDDLPECLIADEILVRLLPKDVLRCRAVQQSWRAVTSTDKFILDNHRRQPSLPIIQPHKAGLSRFAAAGDHKIWPVIRYTCHTVSDISVIHHAACDGLLILSRGSSFYICNPATRKCASLSHPLLRPGFSAATVVAFYRHQLSEEHRVLWALYSAPMARGATVKPPAYFVLPVGSDQPRCVQWPIDLRNFPATRSSDCPPVHHRGGLHWALGLGITVFDTVTETFRQMSRPAQLPGNMVSLFDMGGDLALSRTSGDCVSLDLWVLQDYDAETWAFRYRIDLRVMEASPPLNLSVEYVPVMAVINGRELLIQHGPYRLLHCGIDGVFLGNVESKDHENNLSQFAKPLKLTRHRLQESMISLPLFETRQEDAMHEEPPFTILL</sequence>
<proteinExistence type="predicted"/>
<dbReference type="PANTHER" id="PTHR47993:SF73">
    <property type="entry name" value="F-BOX DOMAIN-CONTAINING PROTEIN"/>
    <property type="match status" value="1"/>
</dbReference>
<dbReference type="EMBL" id="LT934115">
    <property type="protein sequence ID" value="VAH55272.1"/>
    <property type="molecule type" value="Genomic_DNA"/>
</dbReference>
<gene>
    <name evidence="2" type="ORF">TRITD_3Av1G000770</name>
</gene>
<evidence type="ECO:0000313" key="3">
    <source>
        <dbReference type="Proteomes" id="UP000324705"/>
    </source>
</evidence>
<protein>
    <recommendedName>
        <fullName evidence="1">F-box associated beta-propeller type 3 domain-containing protein</fullName>
    </recommendedName>
</protein>
<dbReference type="InterPro" id="IPR013187">
    <property type="entry name" value="F-box-assoc_dom_typ3"/>
</dbReference>
<dbReference type="PANTHER" id="PTHR47993">
    <property type="entry name" value="OS09G0372900 PROTEIN-RELATED"/>
    <property type="match status" value="1"/>
</dbReference>
<dbReference type="InterPro" id="IPR036047">
    <property type="entry name" value="F-box-like_dom_sf"/>
</dbReference>
<dbReference type="SUPFAM" id="SSF81383">
    <property type="entry name" value="F-box domain"/>
    <property type="match status" value="1"/>
</dbReference>